<dbReference type="OMA" id="DCQDKIR"/>
<name>A0A1I3SCZ6_9EURY</name>
<gene>
    <name evidence="1" type="ORF">SAMN05443661_13923</name>
</gene>
<accession>A0A1I3SCZ6</accession>
<dbReference type="AlphaFoldDB" id="A0A1I3SCZ6"/>
<evidence type="ECO:0000313" key="2">
    <source>
        <dbReference type="Proteomes" id="UP000182829"/>
    </source>
</evidence>
<dbReference type="Pfam" id="PF24444">
    <property type="entry name" value="DUF7563"/>
    <property type="match status" value="1"/>
</dbReference>
<organism evidence="1 2">
    <name type="scientific">Natronobacterium gregoryi</name>
    <dbReference type="NCBI Taxonomy" id="44930"/>
    <lineage>
        <taxon>Archaea</taxon>
        <taxon>Methanobacteriati</taxon>
        <taxon>Methanobacteriota</taxon>
        <taxon>Stenosarchaea group</taxon>
        <taxon>Halobacteria</taxon>
        <taxon>Halobacteriales</taxon>
        <taxon>Natrialbaceae</taxon>
        <taxon>Natronobacterium</taxon>
    </lineage>
</organism>
<sequence length="63" mass="7010">MSCGKMLHEGYMPECQNCGAFVTDAYARVFTPRGVDDPRVCPDCQDKIRDGAEVRTARSSRNP</sequence>
<dbReference type="EMBL" id="FORO01000039">
    <property type="protein sequence ID" value="SFJ56270.1"/>
    <property type="molecule type" value="Genomic_DNA"/>
</dbReference>
<protein>
    <recommendedName>
        <fullName evidence="3">Small CPxCG-related zinc finger protein</fullName>
    </recommendedName>
</protein>
<proteinExistence type="predicted"/>
<reference evidence="1 2" key="1">
    <citation type="submission" date="2016-10" db="EMBL/GenBank/DDBJ databases">
        <authorList>
            <person name="de Groot N.N."/>
        </authorList>
    </citation>
    <scope>NUCLEOTIDE SEQUENCE [LARGE SCALE GENOMIC DNA]</scope>
    <source>
        <strain evidence="1 2">SP2</strain>
    </source>
</reference>
<evidence type="ECO:0008006" key="3">
    <source>
        <dbReference type="Google" id="ProtNLM"/>
    </source>
</evidence>
<dbReference type="Proteomes" id="UP000182829">
    <property type="component" value="Unassembled WGS sequence"/>
</dbReference>
<evidence type="ECO:0000313" key="1">
    <source>
        <dbReference type="EMBL" id="SFJ56270.1"/>
    </source>
</evidence>
<dbReference type="InterPro" id="IPR055985">
    <property type="entry name" value="DUF7563"/>
</dbReference>